<dbReference type="EMBL" id="KI546149">
    <property type="protein sequence ID" value="EST42971.1"/>
    <property type="molecule type" value="Genomic_DNA"/>
</dbReference>
<proteinExistence type="predicted"/>
<reference evidence="2" key="1">
    <citation type="journal article" date="2014" name="PLoS Genet.">
        <title>The Genome of Spironucleus salmonicida Highlights a Fish Pathogen Adapted to Fluctuating Environments.</title>
        <authorList>
            <person name="Xu F."/>
            <person name="Jerlstrom-Hultqvist J."/>
            <person name="Einarsson E."/>
            <person name="Astvaldsson A."/>
            <person name="Svard S.G."/>
            <person name="Andersson J.O."/>
        </authorList>
    </citation>
    <scope>NUCLEOTIDE SEQUENCE</scope>
</reference>
<gene>
    <name evidence="2" type="ORF">SS50377_17385</name>
</gene>
<accession>V6LGY6</accession>
<dbReference type="AlphaFoldDB" id="V6LGY6"/>
<sequence length="101" mass="10930">MPYSSKQVPEGSVLLVPPTGRTSDTSNIINPAIPELSDKAYQILSRTPLQSAHRTSKFPESVPRSPALFLSHKTNSAPINLKARKLQIQGQVHESAASISL</sequence>
<evidence type="ECO:0000313" key="2">
    <source>
        <dbReference type="EMBL" id="EST42971.1"/>
    </source>
</evidence>
<organism evidence="2">
    <name type="scientific">Spironucleus salmonicida</name>
    <dbReference type="NCBI Taxonomy" id="348837"/>
    <lineage>
        <taxon>Eukaryota</taxon>
        <taxon>Metamonada</taxon>
        <taxon>Diplomonadida</taxon>
        <taxon>Hexamitidae</taxon>
        <taxon>Hexamitinae</taxon>
        <taxon>Spironucleus</taxon>
    </lineage>
</organism>
<feature type="compositionally biased region" description="Polar residues" evidence="1">
    <location>
        <begin position="20"/>
        <end position="29"/>
    </location>
</feature>
<evidence type="ECO:0000256" key="1">
    <source>
        <dbReference type="SAM" id="MobiDB-lite"/>
    </source>
</evidence>
<feature type="region of interest" description="Disordered" evidence="1">
    <location>
        <begin position="1"/>
        <end position="31"/>
    </location>
</feature>
<name>V6LGY6_9EUKA</name>
<protein>
    <submittedName>
        <fullName evidence="2">Uncharacterized protein</fullName>
    </submittedName>
</protein>